<accession>A0A4R1RHE2</accession>
<evidence type="ECO:0000313" key="2">
    <source>
        <dbReference type="Proteomes" id="UP000295455"/>
    </source>
</evidence>
<keyword evidence="2" id="KW-1185">Reference proteome</keyword>
<dbReference type="RefSeq" id="WP_132217782.1">
    <property type="nucleotide sequence ID" value="NZ_OX156936.1"/>
</dbReference>
<dbReference type="AlphaFoldDB" id="A0A4R1RHE2"/>
<organism evidence="1 2">
    <name type="scientific">Mariniflexile fucanivorans</name>
    <dbReference type="NCBI Taxonomy" id="264023"/>
    <lineage>
        <taxon>Bacteria</taxon>
        <taxon>Pseudomonadati</taxon>
        <taxon>Bacteroidota</taxon>
        <taxon>Flavobacteriia</taxon>
        <taxon>Flavobacteriales</taxon>
        <taxon>Flavobacteriaceae</taxon>
        <taxon>Mariniflexile</taxon>
    </lineage>
</organism>
<dbReference type="Proteomes" id="UP000295455">
    <property type="component" value="Unassembled WGS sequence"/>
</dbReference>
<protein>
    <submittedName>
        <fullName evidence="1">Uncharacterized protein</fullName>
    </submittedName>
</protein>
<comment type="caution">
    <text evidence="1">The sequence shown here is derived from an EMBL/GenBank/DDBJ whole genome shotgun (WGS) entry which is preliminary data.</text>
</comment>
<gene>
    <name evidence="1" type="ORF">EV196_10510</name>
</gene>
<evidence type="ECO:0000313" key="1">
    <source>
        <dbReference type="EMBL" id="TCL65356.1"/>
    </source>
</evidence>
<sequence>MREGDKPRAVPDMLHQVIFHPDIKMAQISYDTLYINLQSTKINLTPDFQVLEWSSQTFYRLDKRKVVLIMSDNDIPKFMEGHNNIEIASRTRLTLHYRTAKFRSSNWVIFATITDIFRVRKGVDLTEPRFKMEKIKF</sequence>
<name>A0A4R1RHE2_9FLAO</name>
<reference evidence="1 2" key="1">
    <citation type="submission" date="2019-03" db="EMBL/GenBank/DDBJ databases">
        <title>Genomic Encyclopedia of Type Strains, Phase IV (KMG-IV): sequencing the most valuable type-strain genomes for metagenomic binning, comparative biology and taxonomic classification.</title>
        <authorList>
            <person name="Goeker M."/>
        </authorList>
    </citation>
    <scope>NUCLEOTIDE SEQUENCE [LARGE SCALE GENOMIC DNA]</scope>
    <source>
        <strain evidence="1 2">DSM 18792</strain>
    </source>
</reference>
<dbReference type="EMBL" id="SLUP01000005">
    <property type="protein sequence ID" value="TCL65356.1"/>
    <property type="molecule type" value="Genomic_DNA"/>
</dbReference>
<proteinExistence type="predicted"/>